<gene>
    <name evidence="4" type="primary">ADAMTS3_4</name>
    <name evidence="4" type="ORF">GWK47_053908</name>
</gene>
<dbReference type="InterPro" id="IPR050439">
    <property type="entry name" value="ADAMTS_ADAMTS-like"/>
</dbReference>
<evidence type="ECO:0000313" key="5">
    <source>
        <dbReference type="Proteomes" id="UP000770661"/>
    </source>
</evidence>
<feature type="domain" description="ADAMTS/ADAMTS-like Spacer 1" evidence="3">
    <location>
        <begin position="102"/>
        <end position="186"/>
    </location>
</feature>
<dbReference type="PANTHER" id="PTHR13723">
    <property type="entry name" value="ADAMTS A DISINTEGRIN AND METALLOPROTEASE WITH THROMBOSPONDIN MOTIFS PROTEASE"/>
    <property type="match status" value="1"/>
</dbReference>
<accession>A0A8J4Y5J2</accession>
<proteinExistence type="predicted"/>
<dbReference type="GO" id="GO:0004222">
    <property type="term" value="F:metalloendopeptidase activity"/>
    <property type="evidence" value="ECO:0007669"/>
    <property type="project" value="TreeGrafter"/>
</dbReference>
<dbReference type="AlphaFoldDB" id="A0A8J4Y5J2"/>
<evidence type="ECO:0000256" key="1">
    <source>
        <dbReference type="ARBA" id="ARBA00004613"/>
    </source>
</evidence>
<dbReference type="GO" id="GO:0006508">
    <property type="term" value="P:proteolysis"/>
    <property type="evidence" value="ECO:0007669"/>
    <property type="project" value="TreeGrafter"/>
</dbReference>
<reference evidence="4" key="1">
    <citation type="submission" date="2020-07" db="EMBL/GenBank/DDBJ databases">
        <title>The High-quality genome of the commercially important snow crab, Chionoecetes opilio.</title>
        <authorList>
            <person name="Jeong J.-H."/>
            <person name="Ryu S."/>
        </authorList>
    </citation>
    <scope>NUCLEOTIDE SEQUENCE</scope>
    <source>
        <strain evidence="4">MADBK_172401_WGS</strain>
        <tissue evidence="4">Digestive gland</tissue>
    </source>
</reference>
<organism evidence="4 5">
    <name type="scientific">Chionoecetes opilio</name>
    <name type="common">Atlantic snow crab</name>
    <name type="synonym">Cancer opilio</name>
    <dbReference type="NCBI Taxonomy" id="41210"/>
    <lineage>
        <taxon>Eukaryota</taxon>
        <taxon>Metazoa</taxon>
        <taxon>Ecdysozoa</taxon>
        <taxon>Arthropoda</taxon>
        <taxon>Crustacea</taxon>
        <taxon>Multicrustacea</taxon>
        <taxon>Malacostraca</taxon>
        <taxon>Eumalacostraca</taxon>
        <taxon>Eucarida</taxon>
        <taxon>Decapoda</taxon>
        <taxon>Pleocyemata</taxon>
        <taxon>Brachyura</taxon>
        <taxon>Eubrachyura</taxon>
        <taxon>Majoidea</taxon>
        <taxon>Majidae</taxon>
        <taxon>Chionoecetes</taxon>
    </lineage>
</organism>
<dbReference type="EMBL" id="JACEEZ010017230">
    <property type="protein sequence ID" value="KAG0717681.1"/>
    <property type="molecule type" value="Genomic_DNA"/>
</dbReference>
<dbReference type="GO" id="GO:0030198">
    <property type="term" value="P:extracellular matrix organization"/>
    <property type="evidence" value="ECO:0007669"/>
    <property type="project" value="TreeGrafter"/>
</dbReference>
<comment type="subcellular location">
    <subcellularLocation>
        <location evidence="1">Secreted</location>
    </subcellularLocation>
</comment>
<comment type="caution">
    <text evidence="4">The sequence shown here is derived from an EMBL/GenBank/DDBJ whole genome shotgun (WGS) entry which is preliminary data.</text>
</comment>
<dbReference type="PANTHER" id="PTHR13723:SF304">
    <property type="entry name" value="A DISINTEGRIN AND METALLOPROTEINASE WITH THROMBOSPONDIN MOTIFS 2-LIKE PROTEIN"/>
    <property type="match status" value="1"/>
</dbReference>
<keyword evidence="5" id="KW-1185">Reference proteome</keyword>
<dbReference type="Proteomes" id="UP000770661">
    <property type="component" value="Unassembled WGS sequence"/>
</dbReference>
<dbReference type="GO" id="GO:0005576">
    <property type="term" value="C:extracellular region"/>
    <property type="evidence" value="ECO:0007669"/>
    <property type="project" value="UniProtKB-SubCell"/>
</dbReference>
<dbReference type="Pfam" id="PF05986">
    <property type="entry name" value="ADAMTS_spacer1"/>
    <property type="match status" value="1"/>
</dbReference>
<dbReference type="InterPro" id="IPR010294">
    <property type="entry name" value="ADAMTS_spacer1"/>
</dbReference>
<keyword evidence="2" id="KW-0964">Secreted</keyword>
<sequence>MYVYLCLINPGFIAPCLPFLRAQGKCVALGYDKVVGSQVREDECGVCAVTGATCHAQHANLHRTPPIQVGLHSAGVTEPFAGPILGSTLALAARLSSDFPRASQYSLVATLPAGAWNIKVQEDAPSGNFLALRDNSSSFVLNGDGNQEPSKTFISEGAKFVYTNVGNREMLRARGPLLQPVSLLVSSTPVYTCISL</sequence>
<evidence type="ECO:0000256" key="2">
    <source>
        <dbReference type="ARBA" id="ARBA00022525"/>
    </source>
</evidence>
<name>A0A8J4Y5J2_CHIOP</name>
<evidence type="ECO:0000259" key="3">
    <source>
        <dbReference type="Pfam" id="PF05986"/>
    </source>
</evidence>
<dbReference type="GO" id="GO:0031012">
    <property type="term" value="C:extracellular matrix"/>
    <property type="evidence" value="ECO:0007669"/>
    <property type="project" value="TreeGrafter"/>
</dbReference>
<evidence type="ECO:0000313" key="4">
    <source>
        <dbReference type="EMBL" id="KAG0717681.1"/>
    </source>
</evidence>
<protein>
    <submittedName>
        <fullName evidence="4">A disintegrin and metalloproteinase with thrombospondin motifs 3</fullName>
    </submittedName>
</protein>
<dbReference type="OrthoDB" id="5950222at2759"/>
<dbReference type="Gene3D" id="2.60.120.830">
    <property type="match status" value="1"/>
</dbReference>